<evidence type="ECO:0000313" key="3">
    <source>
        <dbReference type="EMBL" id="OBZ73103.1"/>
    </source>
</evidence>
<dbReference type="Pfam" id="PF13302">
    <property type="entry name" value="Acetyltransf_3"/>
    <property type="match status" value="1"/>
</dbReference>
<name>A0A1C7M863_GRIFR</name>
<evidence type="ECO:0000259" key="2">
    <source>
        <dbReference type="PROSITE" id="PS51186"/>
    </source>
</evidence>
<dbReference type="GO" id="GO:1990189">
    <property type="term" value="F:protein N-terminal-serine acetyltransferase activity"/>
    <property type="evidence" value="ECO:0007669"/>
    <property type="project" value="TreeGrafter"/>
</dbReference>
<evidence type="ECO:0000256" key="1">
    <source>
        <dbReference type="SAM" id="MobiDB-lite"/>
    </source>
</evidence>
<dbReference type="InterPro" id="IPR000182">
    <property type="entry name" value="GNAT_dom"/>
</dbReference>
<dbReference type="OrthoDB" id="41238at2759"/>
<gene>
    <name evidence="3" type="ORF">A0H81_06744</name>
</gene>
<feature type="compositionally biased region" description="Basic and acidic residues" evidence="1">
    <location>
        <begin position="192"/>
        <end position="201"/>
    </location>
</feature>
<organism evidence="3 4">
    <name type="scientific">Grifola frondosa</name>
    <name type="common">Maitake</name>
    <name type="synonym">Polyporus frondosus</name>
    <dbReference type="NCBI Taxonomy" id="5627"/>
    <lineage>
        <taxon>Eukaryota</taxon>
        <taxon>Fungi</taxon>
        <taxon>Dikarya</taxon>
        <taxon>Basidiomycota</taxon>
        <taxon>Agaricomycotina</taxon>
        <taxon>Agaricomycetes</taxon>
        <taxon>Polyporales</taxon>
        <taxon>Grifolaceae</taxon>
        <taxon>Grifola</taxon>
    </lineage>
</organism>
<keyword evidence="4" id="KW-1185">Reference proteome</keyword>
<dbReference type="InterPro" id="IPR051908">
    <property type="entry name" value="Ribosomal_N-acetyltransferase"/>
</dbReference>
<dbReference type="AlphaFoldDB" id="A0A1C7M863"/>
<dbReference type="PROSITE" id="PS51186">
    <property type="entry name" value="GNAT"/>
    <property type="match status" value="1"/>
</dbReference>
<dbReference type="PANTHER" id="PTHR43441:SF5">
    <property type="entry name" value="FAMILY ACETYLTRANSFERASE, PUTATIVE-RELATED"/>
    <property type="match status" value="1"/>
</dbReference>
<feature type="domain" description="N-acetyltransferase" evidence="2">
    <location>
        <begin position="22"/>
        <end position="193"/>
    </location>
</feature>
<reference evidence="3 4" key="1">
    <citation type="submission" date="2016-03" db="EMBL/GenBank/DDBJ databases">
        <title>Whole genome sequencing of Grifola frondosa 9006-11.</title>
        <authorList>
            <person name="Min B."/>
            <person name="Park H."/>
            <person name="Kim J.-G."/>
            <person name="Cho H."/>
            <person name="Oh Y.-L."/>
            <person name="Kong W.-S."/>
            <person name="Choi I.-G."/>
        </authorList>
    </citation>
    <scope>NUCLEOTIDE SEQUENCE [LARGE SCALE GENOMIC DNA]</scope>
    <source>
        <strain evidence="3 4">9006-11</strain>
    </source>
</reference>
<accession>A0A1C7M863</accession>
<protein>
    <recommendedName>
        <fullName evidence="2">N-acetyltransferase domain-containing protein</fullName>
    </recommendedName>
</protein>
<dbReference type="SUPFAM" id="SSF55729">
    <property type="entry name" value="Acyl-CoA N-acyltransferases (Nat)"/>
    <property type="match status" value="1"/>
</dbReference>
<sequence>MSFVNAYKPPSTPSLLPLLPESELYGPGPYDINFAYPLHAESLESARVKLTPFVPAEHASTYWAEVRRDPHAVLFAVIDKTRADPAHPHWGGSLAGVMGLYNTAPQHLSTEIAFVVVFPAFQRTHVATNAVGLLLRYTLQLPHASPPGLGFRRVQWAAHPANAASIGLAKRMGLKEEGVIRWMWVLPNSPEKEGNDVREGDAFSGGRADIRRC</sequence>
<dbReference type="Gene3D" id="3.40.630.30">
    <property type="match status" value="1"/>
</dbReference>
<dbReference type="InterPro" id="IPR016181">
    <property type="entry name" value="Acyl_CoA_acyltransferase"/>
</dbReference>
<dbReference type="PANTHER" id="PTHR43441">
    <property type="entry name" value="RIBOSOMAL-PROTEIN-SERINE ACETYLTRANSFERASE"/>
    <property type="match status" value="1"/>
</dbReference>
<dbReference type="Proteomes" id="UP000092993">
    <property type="component" value="Unassembled WGS sequence"/>
</dbReference>
<dbReference type="OMA" id="MEPGWIM"/>
<evidence type="ECO:0000313" key="4">
    <source>
        <dbReference type="Proteomes" id="UP000092993"/>
    </source>
</evidence>
<dbReference type="EMBL" id="LUGG01000007">
    <property type="protein sequence ID" value="OBZ73103.1"/>
    <property type="molecule type" value="Genomic_DNA"/>
</dbReference>
<comment type="caution">
    <text evidence="3">The sequence shown here is derived from an EMBL/GenBank/DDBJ whole genome shotgun (WGS) entry which is preliminary data.</text>
</comment>
<feature type="region of interest" description="Disordered" evidence="1">
    <location>
        <begin position="192"/>
        <end position="213"/>
    </location>
</feature>
<proteinExistence type="predicted"/>
<dbReference type="GO" id="GO:0008999">
    <property type="term" value="F:protein-N-terminal-alanine acetyltransferase activity"/>
    <property type="evidence" value="ECO:0007669"/>
    <property type="project" value="TreeGrafter"/>
</dbReference>